<dbReference type="Proteomes" id="UP000541444">
    <property type="component" value="Unassembled WGS sequence"/>
</dbReference>
<dbReference type="OrthoDB" id="1729440at2759"/>
<dbReference type="EMBL" id="JACGCM010001129">
    <property type="protein sequence ID" value="KAF6161574.1"/>
    <property type="molecule type" value="Genomic_DNA"/>
</dbReference>
<feature type="transmembrane region" description="Helical" evidence="6">
    <location>
        <begin position="50"/>
        <end position="71"/>
    </location>
</feature>
<accession>A0A7J7N3D5</accession>
<dbReference type="PANTHER" id="PTHR48020:SF24">
    <property type="entry name" value="INOSITOL TRANSPORTER 4"/>
    <property type="match status" value="1"/>
</dbReference>
<dbReference type="InterPro" id="IPR036259">
    <property type="entry name" value="MFS_trans_sf"/>
</dbReference>
<keyword evidence="2" id="KW-0813">Transport</keyword>
<evidence type="ECO:0000256" key="5">
    <source>
        <dbReference type="ARBA" id="ARBA00023136"/>
    </source>
</evidence>
<feature type="transmembrane region" description="Helical" evidence="6">
    <location>
        <begin position="96"/>
        <end position="116"/>
    </location>
</feature>
<dbReference type="SUPFAM" id="SSF103473">
    <property type="entry name" value="MFS general substrate transporter"/>
    <property type="match status" value="1"/>
</dbReference>
<organism evidence="8 9">
    <name type="scientific">Kingdonia uniflora</name>
    <dbReference type="NCBI Taxonomy" id="39325"/>
    <lineage>
        <taxon>Eukaryota</taxon>
        <taxon>Viridiplantae</taxon>
        <taxon>Streptophyta</taxon>
        <taxon>Embryophyta</taxon>
        <taxon>Tracheophyta</taxon>
        <taxon>Spermatophyta</taxon>
        <taxon>Magnoliopsida</taxon>
        <taxon>Ranunculales</taxon>
        <taxon>Circaeasteraceae</taxon>
        <taxon>Kingdonia</taxon>
    </lineage>
</organism>
<evidence type="ECO:0000313" key="9">
    <source>
        <dbReference type="Proteomes" id="UP000541444"/>
    </source>
</evidence>
<reference evidence="8 9" key="1">
    <citation type="journal article" date="2020" name="IScience">
        <title>Genome Sequencing of the Endangered Kingdonia uniflora (Circaeasteraceae, Ranunculales) Reveals Potential Mechanisms of Evolutionary Specialization.</title>
        <authorList>
            <person name="Sun Y."/>
            <person name="Deng T."/>
            <person name="Zhang A."/>
            <person name="Moore M.J."/>
            <person name="Landis J.B."/>
            <person name="Lin N."/>
            <person name="Zhang H."/>
            <person name="Zhang X."/>
            <person name="Huang J."/>
            <person name="Zhang X."/>
            <person name="Sun H."/>
            <person name="Wang H."/>
        </authorList>
    </citation>
    <scope>NUCLEOTIDE SEQUENCE [LARGE SCALE GENOMIC DNA]</scope>
    <source>
        <strain evidence="8">TB1705</strain>
        <tissue evidence="8">Leaf</tissue>
    </source>
</reference>
<dbReference type="InterPro" id="IPR050814">
    <property type="entry name" value="Myo-inositol_Transporter"/>
</dbReference>
<dbReference type="InterPro" id="IPR020846">
    <property type="entry name" value="MFS_dom"/>
</dbReference>
<dbReference type="GO" id="GO:0016020">
    <property type="term" value="C:membrane"/>
    <property type="evidence" value="ECO:0007669"/>
    <property type="project" value="UniProtKB-SubCell"/>
</dbReference>
<evidence type="ECO:0000256" key="6">
    <source>
        <dbReference type="SAM" id="Phobius"/>
    </source>
</evidence>
<evidence type="ECO:0000256" key="4">
    <source>
        <dbReference type="ARBA" id="ARBA00022989"/>
    </source>
</evidence>
<feature type="domain" description="Major facilitator superfamily (MFS) profile" evidence="7">
    <location>
        <begin position="1"/>
        <end position="177"/>
    </location>
</feature>
<protein>
    <recommendedName>
        <fullName evidence="7">Major facilitator superfamily (MFS) profile domain-containing protein</fullName>
    </recommendedName>
</protein>
<dbReference type="Gene3D" id="1.20.1250.20">
    <property type="entry name" value="MFS general substrate transporter like domains"/>
    <property type="match status" value="1"/>
</dbReference>
<evidence type="ECO:0000259" key="7">
    <source>
        <dbReference type="PROSITE" id="PS50850"/>
    </source>
</evidence>
<dbReference type="AlphaFoldDB" id="A0A7J7N3D5"/>
<dbReference type="PANTHER" id="PTHR48020">
    <property type="entry name" value="PROTON MYO-INOSITOL COTRANSPORTER"/>
    <property type="match status" value="1"/>
</dbReference>
<proteinExistence type="predicted"/>
<comment type="caution">
    <text evidence="8">The sequence shown here is derived from an EMBL/GenBank/DDBJ whole genome shotgun (WGS) entry which is preliminary data.</text>
</comment>
<feature type="transmembrane region" description="Helical" evidence="6">
    <location>
        <begin position="24"/>
        <end position="43"/>
    </location>
</feature>
<evidence type="ECO:0000313" key="8">
    <source>
        <dbReference type="EMBL" id="KAF6161574.1"/>
    </source>
</evidence>
<keyword evidence="3 6" id="KW-0812">Transmembrane</keyword>
<comment type="subcellular location">
    <subcellularLocation>
        <location evidence="1">Membrane</location>
        <topology evidence="1">Multi-pass membrane protein</topology>
    </subcellularLocation>
</comment>
<dbReference type="InterPro" id="IPR005828">
    <property type="entry name" value="MFS_sugar_transport-like"/>
</dbReference>
<name>A0A7J7N3D5_9MAGN</name>
<keyword evidence="9" id="KW-1185">Reference proteome</keyword>
<keyword evidence="4 6" id="KW-1133">Transmembrane helix</keyword>
<evidence type="ECO:0000256" key="2">
    <source>
        <dbReference type="ARBA" id="ARBA00022448"/>
    </source>
</evidence>
<evidence type="ECO:0000256" key="1">
    <source>
        <dbReference type="ARBA" id="ARBA00004141"/>
    </source>
</evidence>
<evidence type="ECO:0000256" key="3">
    <source>
        <dbReference type="ARBA" id="ARBA00022692"/>
    </source>
</evidence>
<sequence length="177" mass="18890">MVVVGAIVGAAIGGWMNDSWGRRISILIADVLFAIGVIVVGIAPSPAFIILGRVFVDLGVGMAFITAPLYISEASPTKIRGALVSLNSLLITGGQFIAYLINLAFAHHIFLTSFLFNQDRKEEAAAIVKKPYPSHEIEAEVEALRLSVKAEIAEEGSIGAGNIFTKINNAWCNTVVH</sequence>
<gene>
    <name evidence="8" type="ORF">GIB67_009453</name>
</gene>
<keyword evidence="5 6" id="KW-0472">Membrane</keyword>
<dbReference type="Pfam" id="PF00083">
    <property type="entry name" value="Sugar_tr"/>
    <property type="match status" value="1"/>
</dbReference>
<dbReference type="PROSITE" id="PS50850">
    <property type="entry name" value="MFS"/>
    <property type="match status" value="1"/>
</dbReference>
<dbReference type="GO" id="GO:0005366">
    <property type="term" value="F:myo-inositol:proton symporter activity"/>
    <property type="evidence" value="ECO:0007669"/>
    <property type="project" value="TreeGrafter"/>
</dbReference>